<gene>
    <name evidence="12" type="ORF">SERLADRAFT_445087</name>
</gene>
<keyword evidence="10" id="KW-0670">Pyruvate</keyword>
<evidence type="ECO:0000256" key="8">
    <source>
        <dbReference type="ARBA" id="ARBA00023239"/>
    </source>
</evidence>
<evidence type="ECO:0000256" key="5">
    <source>
        <dbReference type="ARBA" id="ARBA00022793"/>
    </source>
</evidence>
<accession>F8NIB2</accession>
<dbReference type="InterPro" id="IPR033177">
    <property type="entry name" value="PSD-B"/>
</dbReference>
<keyword evidence="6" id="KW-0443">Lipid metabolism</keyword>
<dbReference type="KEGG" id="sla:SERLADRAFT_445087"/>
<keyword evidence="4" id="KW-0444">Lipid biosynthesis</keyword>
<evidence type="ECO:0000256" key="7">
    <source>
        <dbReference type="ARBA" id="ARBA00023209"/>
    </source>
</evidence>
<dbReference type="GeneID" id="18816169"/>
<reference evidence="12" key="1">
    <citation type="submission" date="2011-04" db="EMBL/GenBank/DDBJ databases">
        <title>Evolution of plant cell wall degrading machinery underlies the functional diversity of forest fungi.</title>
        <authorList>
            <consortium name="US DOE Joint Genome Institute (JGI-PGF)"/>
            <person name="Eastwood D.C."/>
            <person name="Floudas D."/>
            <person name="Binder M."/>
            <person name="Majcherczyk A."/>
            <person name="Schneider P."/>
            <person name="Aerts A."/>
            <person name="Asiegbu F.O."/>
            <person name="Baker S.E."/>
            <person name="Barry K."/>
            <person name="Bendiksby M."/>
            <person name="Blumentritt M."/>
            <person name="Coutinho P.M."/>
            <person name="Cullen D."/>
            <person name="Cullen D."/>
            <person name="Gathman A."/>
            <person name="Goodell B."/>
            <person name="Henrissat B."/>
            <person name="Ihrmark K."/>
            <person name="Kauserud H."/>
            <person name="Kohler A."/>
            <person name="LaButti K."/>
            <person name="Lapidus A."/>
            <person name="Lavin J.L."/>
            <person name="Lee Y.-H."/>
            <person name="Lindquist E."/>
            <person name="Lilly W."/>
            <person name="Lucas S."/>
            <person name="Morin E."/>
            <person name="Murat C."/>
            <person name="Oguiza J.A."/>
            <person name="Park J."/>
            <person name="Pisabarro A.G."/>
            <person name="Riley R."/>
            <person name="Rosling A."/>
            <person name="Salamov A."/>
            <person name="Schmidt O."/>
            <person name="Schmutz J."/>
            <person name="Skrede I."/>
            <person name="Stenlid J."/>
            <person name="Wiebenga A."/>
            <person name="Xie X."/>
            <person name="Kues U."/>
            <person name="Hibbett D.S."/>
            <person name="Hoffmeister D."/>
            <person name="Hogberg N."/>
            <person name="Martin F."/>
            <person name="Grigoriev I.V."/>
            <person name="Watkinson S.C."/>
        </authorList>
    </citation>
    <scope>NUCLEOTIDE SEQUENCE</scope>
    <source>
        <strain evidence="12">S7.9</strain>
    </source>
</reference>
<evidence type="ECO:0000256" key="9">
    <source>
        <dbReference type="ARBA" id="ARBA00023264"/>
    </source>
</evidence>
<dbReference type="RefSeq" id="XP_007313500.1">
    <property type="nucleotide sequence ID" value="XM_007313438.1"/>
</dbReference>
<dbReference type="EC" id="4.1.1.65" evidence="3"/>
<dbReference type="InterPro" id="IPR003817">
    <property type="entry name" value="PS_Dcarbxylase"/>
</dbReference>
<name>F8NIB2_SERL9</name>
<proteinExistence type="predicted"/>
<keyword evidence="8" id="KW-0456">Lyase</keyword>
<sequence>MSIFSFFHSVYAWVCYFIFMVRHRYVGWPTINRKTGEFSREQQPLFKKLKMLFLFNPLTEWIDETSQYRKYLHDKTVRSQAKEEAPKSKEDIPGFIQRYHINMDDFEPSVWKEYPSFQQFFIRHHKPGARPIYAEDDGTIAVVPSDCRVTTYNTVAETKKLWIKGRGWSISRLIHDSELAQSWTDGAVGCFRLSPQDYHRYHCPVSGVVEWDKFIPGDYYGVDPLAVTSRVDILAENARHCVCINSEEFGRVLFVAIGAEDVGTVKINEKFTQKGAKVRKGDEVGIFEFGGSSIIVAFERGSIQWDGDLIAWSRKGVMVDVEVGMRMGRAAKG</sequence>
<evidence type="ECO:0000256" key="11">
    <source>
        <dbReference type="ARBA" id="ARBA00024326"/>
    </source>
</evidence>
<evidence type="ECO:0000256" key="10">
    <source>
        <dbReference type="ARBA" id="ARBA00023317"/>
    </source>
</evidence>
<evidence type="ECO:0000256" key="6">
    <source>
        <dbReference type="ARBA" id="ARBA00023098"/>
    </source>
</evidence>
<organism>
    <name type="scientific">Serpula lacrymans var. lacrymans (strain S7.9)</name>
    <name type="common">Dry rot fungus</name>
    <dbReference type="NCBI Taxonomy" id="578457"/>
    <lineage>
        <taxon>Eukaryota</taxon>
        <taxon>Fungi</taxon>
        <taxon>Dikarya</taxon>
        <taxon>Basidiomycota</taxon>
        <taxon>Agaricomycotina</taxon>
        <taxon>Agaricomycetes</taxon>
        <taxon>Agaricomycetidae</taxon>
        <taxon>Boletales</taxon>
        <taxon>Coniophorineae</taxon>
        <taxon>Serpulaceae</taxon>
        <taxon>Serpula</taxon>
    </lineage>
</organism>
<evidence type="ECO:0000256" key="1">
    <source>
        <dbReference type="ARBA" id="ARBA00001928"/>
    </source>
</evidence>
<dbReference type="AlphaFoldDB" id="F8NIB2"/>
<comment type="pathway">
    <text evidence="11">Phospholipid metabolism; phosphatidylethanolamine biosynthesis.</text>
</comment>
<protein>
    <recommendedName>
        <fullName evidence="3">phosphatidylserine decarboxylase</fullName>
        <ecNumber evidence="3">4.1.1.65</ecNumber>
    </recommendedName>
</protein>
<evidence type="ECO:0000256" key="2">
    <source>
        <dbReference type="ARBA" id="ARBA00005189"/>
    </source>
</evidence>
<comment type="pathway">
    <text evidence="2">Lipid metabolism.</text>
</comment>
<keyword evidence="9" id="KW-1208">Phospholipid metabolism</keyword>
<comment type="cofactor">
    <cofactor evidence="1">
        <name>pyruvate</name>
        <dbReference type="ChEBI" id="CHEBI:15361"/>
    </cofactor>
</comment>
<dbReference type="GO" id="GO:0004609">
    <property type="term" value="F:phosphatidylserine decarboxylase activity"/>
    <property type="evidence" value="ECO:0007669"/>
    <property type="project" value="UniProtKB-EC"/>
</dbReference>
<dbReference type="OrthoDB" id="5973539at2759"/>
<dbReference type="PANTHER" id="PTHR10067">
    <property type="entry name" value="PHOSPHATIDYLSERINE DECARBOXYLASE"/>
    <property type="match status" value="1"/>
</dbReference>
<dbReference type="Proteomes" id="UP000008064">
    <property type="component" value="Unassembled WGS sequence"/>
</dbReference>
<keyword evidence="7" id="KW-0594">Phospholipid biosynthesis</keyword>
<keyword evidence="5" id="KW-0210">Decarboxylase</keyword>
<dbReference type="Pfam" id="PF02666">
    <property type="entry name" value="PS_Dcarbxylase"/>
    <property type="match status" value="1"/>
</dbReference>
<dbReference type="NCBIfam" id="TIGR00163">
    <property type="entry name" value="PS_decarb"/>
    <property type="match status" value="1"/>
</dbReference>
<dbReference type="HOGENOM" id="CLU_029061_2_0_1"/>
<evidence type="ECO:0000256" key="4">
    <source>
        <dbReference type="ARBA" id="ARBA00022516"/>
    </source>
</evidence>
<evidence type="ECO:0000313" key="12">
    <source>
        <dbReference type="EMBL" id="EGO29258.1"/>
    </source>
</evidence>
<dbReference type="PANTHER" id="PTHR10067:SF11">
    <property type="entry name" value="PHOSPHATIDYLSERINE DECARBOXYLASE"/>
    <property type="match status" value="1"/>
</dbReference>
<dbReference type="EMBL" id="GL945429">
    <property type="protein sequence ID" value="EGO29258.1"/>
    <property type="molecule type" value="Genomic_DNA"/>
</dbReference>
<dbReference type="GO" id="GO:0006646">
    <property type="term" value="P:phosphatidylethanolamine biosynthetic process"/>
    <property type="evidence" value="ECO:0007669"/>
    <property type="project" value="UniProtKB-UniPathway"/>
</dbReference>
<evidence type="ECO:0000256" key="3">
    <source>
        <dbReference type="ARBA" id="ARBA00012243"/>
    </source>
</evidence>
<dbReference type="UniPathway" id="UPA00558"/>